<feature type="signal peptide" evidence="1">
    <location>
        <begin position="1"/>
        <end position="30"/>
    </location>
</feature>
<keyword evidence="4" id="KW-1185">Reference proteome</keyword>
<sequence length="409" mass="44774">MNRLALGMFAQALVISFSLVTSVSFTSAVASESSKESNEIRQDDSTVQTEIALPKTETEQQENQKIRKIRSALAKISNRSKKQQSEIILRTINIPQKTISTITVANSQLEKEAAKSVELNPVFSIDINNQTQTGSEPTSNRQNSTTLAQNVADPNIDPDNSVEESLEEIENIERQLRDLEKVKIRSYYSSPSLSIYVPVGYGSDNNTGFVAASYQDRTRLGNKNDAAIGFGAGFGNSRKSVGVVLSYTLASFGTNRDFGTGGFNVKVHRQFKGGWAAAVGMNGFLNIGDDNDFEHSLYGVATKIFRIRDDINKPFSRIAVTAGIGNGEFRTEEALDNDEDNFNVFGNVAVRVHPQASLITEWTGRDLGVGASIAPFKHFPFVITPAIRDITGSDRDARFILSAGFGFKF</sequence>
<dbReference type="EMBL" id="LMTZ01000129">
    <property type="protein sequence ID" value="KST64003.1"/>
    <property type="molecule type" value="Genomic_DNA"/>
</dbReference>
<reference evidence="2 4" key="1">
    <citation type="journal article" date="2015" name="Genome Announc.">
        <title>Draft Genome of the Euendolithic (true boring) Cyanobacterium Mastigocoleus testarum strain BC008.</title>
        <authorList>
            <person name="Guida B.S."/>
            <person name="Garcia-Pichel F."/>
        </authorList>
    </citation>
    <scope>NUCLEOTIDE SEQUENCE [LARGE SCALE GENOMIC DNA]</scope>
    <source>
        <strain evidence="2 4">BC008</strain>
    </source>
</reference>
<feature type="chain" id="PRO_5007438998" description="Outer membrane protein beta-barrel domain-containing protein" evidence="1">
    <location>
        <begin position="31"/>
        <end position="409"/>
    </location>
</feature>
<name>A0A0V7ZHG5_9CYAN</name>
<accession>A0A0V7ZHG5</accession>
<evidence type="ECO:0000256" key="1">
    <source>
        <dbReference type="SAM" id="SignalP"/>
    </source>
</evidence>
<evidence type="ECO:0000313" key="2">
    <source>
        <dbReference type="EMBL" id="KST64003.1"/>
    </source>
</evidence>
<comment type="caution">
    <text evidence="2">The sequence shown here is derived from an EMBL/GenBank/DDBJ whole genome shotgun (WGS) entry which is preliminary data.</text>
</comment>
<gene>
    <name evidence="2" type="ORF">BC008_40105</name>
    <name evidence="3" type="ORF">BC008_41080</name>
</gene>
<protein>
    <recommendedName>
        <fullName evidence="5">Outer membrane protein beta-barrel domain-containing protein</fullName>
    </recommendedName>
</protein>
<dbReference type="RefSeq" id="WP_058184148.1">
    <property type="nucleotide sequence ID" value="NZ_LMTZ01000118.1"/>
</dbReference>
<evidence type="ECO:0000313" key="4">
    <source>
        <dbReference type="Proteomes" id="UP000053372"/>
    </source>
</evidence>
<organism evidence="2 4">
    <name type="scientific">Mastigocoleus testarum BC008</name>
    <dbReference type="NCBI Taxonomy" id="371196"/>
    <lineage>
        <taxon>Bacteria</taxon>
        <taxon>Bacillati</taxon>
        <taxon>Cyanobacteriota</taxon>
        <taxon>Cyanophyceae</taxon>
        <taxon>Nostocales</taxon>
        <taxon>Hapalosiphonaceae</taxon>
        <taxon>Mastigocoleus</taxon>
    </lineage>
</organism>
<dbReference type="OrthoDB" id="557970at2"/>
<proteinExistence type="predicted"/>
<dbReference type="EMBL" id="LMTZ01000118">
    <property type="protein sequence ID" value="KST64713.1"/>
    <property type="molecule type" value="Genomic_DNA"/>
</dbReference>
<evidence type="ECO:0000313" key="3">
    <source>
        <dbReference type="EMBL" id="KST64713.1"/>
    </source>
</evidence>
<dbReference type="Proteomes" id="UP000053372">
    <property type="component" value="Unassembled WGS sequence"/>
</dbReference>
<dbReference type="AlphaFoldDB" id="A0A0V7ZHG5"/>
<keyword evidence="1" id="KW-0732">Signal</keyword>
<evidence type="ECO:0008006" key="5">
    <source>
        <dbReference type="Google" id="ProtNLM"/>
    </source>
</evidence>